<keyword evidence="3" id="KW-1185">Reference proteome</keyword>
<sequence length="502" mass="52624">MSKKAIARLSEFRPQELANTLWGFAAAGYCSEGLFVAAAESAQRMDLHAQHLAAILWALTRSRARSPALSASVLALLPACTRRVWTFTPQDLSVALLAAAKAYGHSAERGRGQASEAAVADFFAAASPWIRPRLRDFSGRSLAYAAVSFLAVEADGAAALLPELGLQVLSRKRELGPTELLYCLSAFATDLSRWRPGARDAPHWRVAQALFLEAARAVDDFKPRHLEILSRVCARLAAPEEAAAPPGRRSSEAPQLSVAELRARCQALGRAAAPPPRGLPPAGLLSMLNSHDTELCLDDEHRAPPGSAVEAATHKPSRQGQAPLRTTHPSELHAPMSITAPAPMVAPISLSQSAWASALALGGGGAQHAAGPGGASAVAAACAGTSAAHRDAPFGAPFQALRRGGPTVRGSNSSRSASSAAAGTPRASAEGDDREETDEDRQRICDGLAPLSPEQGAEGGGRLGGRYPDSRRLAGRRSNNVSLKNTFLHFEDDEGQEDSGAE</sequence>
<dbReference type="Proteomes" id="UP001189429">
    <property type="component" value="Unassembled WGS sequence"/>
</dbReference>
<feature type="region of interest" description="Disordered" evidence="1">
    <location>
        <begin position="396"/>
        <end position="502"/>
    </location>
</feature>
<feature type="compositionally biased region" description="Acidic residues" evidence="1">
    <location>
        <begin position="430"/>
        <end position="439"/>
    </location>
</feature>
<accession>A0ABN9T5B2</accession>
<proteinExistence type="predicted"/>
<evidence type="ECO:0000313" key="2">
    <source>
        <dbReference type="EMBL" id="CAK0839782.1"/>
    </source>
</evidence>
<feature type="compositionally biased region" description="Acidic residues" evidence="1">
    <location>
        <begin position="491"/>
        <end position="502"/>
    </location>
</feature>
<evidence type="ECO:0000313" key="3">
    <source>
        <dbReference type="Proteomes" id="UP001189429"/>
    </source>
</evidence>
<feature type="non-terminal residue" evidence="2">
    <location>
        <position position="502"/>
    </location>
</feature>
<name>A0ABN9T5B2_9DINO</name>
<comment type="caution">
    <text evidence="2">The sequence shown here is derived from an EMBL/GenBank/DDBJ whole genome shotgun (WGS) entry which is preliminary data.</text>
</comment>
<evidence type="ECO:0000256" key="1">
    <source>
        <dbReference type="SAM" id="MobiDB-lite"/>
    </source>
</evidence>
<feature type="compositionally biased region" description="Low complexity" evidence="1">
    <location>
        <begin position="409"/>
        <end position="428"/>
    </location>
</feature>
<feature type="region of interest" description="Disordered" evidence="1">
    <location>
        <begin position="297"/>
        <end position="328"/>
    </location>
</feature>
<organism evidence="2 3">
    <name type="scientific">Prorocentrum cordatum</name>
    <dbReference type="NCBI Taxonomy" id="2364126"/>
    <lineage>
        <taxon>Eukaryota</taxon>
        <taxon>Sar</taxon>
        <taxon>Alveolata</taxon>
        <taxon>Dinophyceae</taxon>
        <taxon>Prorocentrales</taxon>
        <taxon>Prorocentraceae</taxon>
        <taxon>Prorocentrum</taxon>
    </lineage>
</organism>
<dbReference type="EMBL" id="CAUYUJ010014324">
    <property type="protein sequence ID" value="CAK0839782.1"/>
    <property type="molecule type" value="Genomic_DNA"/>
</dbReference>
<gene>
    <name evidence="2" type="ORF">PCOR1329_LOCUS35385</name>
</gene>
<protein>
    <submittedName>
        <fullName evidence="2">Uncharacterized protein</fullName>
    </submittedName>
</protein>
<reference evidence="2" key="1">
    <citation type="submission" date="2023-10" db="EMBL/GenBank/DDBJ databases">
        <authorList>
            <person name="Chen Y."/>
            <person name="Shah S."/>
            <person name="Dougan E. K."/>
            <person name="Thang M."/>
            <person name="Chan C."/>
        </authorList>
    </citation>
    <scope>NUCLEOTIDE SEQUENCE [LARGE SCALE GENOMIC DNA]</scope>
</reference>